<sequence>MWRSSGSTPSPSRMAELLTLSLRECHPMEEAHFSRLYPVSRSFGHDHRCQCEELEDGQEGGFQTGTQEKRLGKIQVCFSRENFTLGERRTKKLRFPAA</sequence>
<protein>
    <submittedName>
        <fullName evidence="1">Uncharacterized protein</fullName>
    </submittedName>
</protein>
<comment type="caution">
    <text evidence="1">The sequence shown here is derived from an EMBL/GenBank/DDBJ whole genome shotgun (WGS) entry which is preliminary data.</text>
</comment>
<reference evidence="1 2" key="1">
    <citation type="submission" date="2021-06" db="EMBL/GenBank/DDBJ databases">
        <authorList>
            <person name="Palmer J.M."/>
        </authorList>
    </citation>
    <scope>NUCLEOTIDE SEQUENCE [LARGE SCALE GENOMIC DNA]</scope>
    <source>
        <strain evidence="1 2">AS_MEX2019</strain>
        <tissue evidence="1">Muscle</tissue>
    </source>
</reference>
<accession>A0ABV0YQ90</accession>
<proteinExistence type="predicted"/>
<dbReference type="Proteomes" id="UP001469553">
    <property type="component" value="Unassembled WGS sequence"/>
</dbReference>
<evidence type="ECO:0000313" key="1">
    <source>
        <dbReference type="EMBL" id="MEQ2296034.1"/>
    </source>
</evidence>
<evidence type="ECO:0000313" key="2">
    <source>
        <dbReference type="Proteomes" id="UP001469553"/>
    </source>
</evidence>
<name>A0ABV0YQ90_9TELE</name>
<keyword evidence="2" id="KW-1185">Reference proteome</keyword>
<gene>
    <name evidence="1" type="ORF">AMECASPLE_020718</name>
</gene>
<organism evidence="1 2">
    <name type="scientific">Ameca splendens</name>
    <dbReference type="NCBI Taxonomy" id="208324"/>
    <lineage>
        <taxon>Eukaryota</taxon>
        <taxon>Metazoa</taxon>
        <taxon>Chordata</taxon>
        <taxon>Craniata</taxon>
        <taxon>Vertebrata</taxon>
        <taxon>Euteleostomi</taxon>
        <taxon>Actinopterygii</taxon>
        <taxon>Neopterygii</taxon>
        <taxon>Teleostei</taxon>
        <taxon>Neoteleostei</taxon>
        <taxon>Acanthomorphata</taxon>
        <taxon>Ovalentaria</taxon>
        <taxon>Atherinomorphae</taxon>
        <taxon>Cyprinodontiformes</taxon>
        <taxon>Goodeidae</taxon>
        <taxon>Ameca</taxon>
    </lineage>
</organism>
<dbReference type="EMBL" id="JAHRIP010039365">
    <property type="protein sequence ID" value="MEQ2296034.1"/>
    <property type="molecule type" value="Genomic_DNA"/>
</dbReference>